<evidence type="ECO:0000259" key="13">
    <source>
        <dbReference type="PROSITE" id="PS50067"/>
    </source>
</evidence>
<dbReference type="PROSITE" id="PS50067">
    <property type="entry name" value="KINESIN_MOTOR_2"/>
    <property type="match status" value="1"/>
</dbReference>
<dbReference type="PRINTS" id="PR00380">
    <property type="entry name" value="KINESINHEAVY"/>
</dbReference>
<dbReference type="Proteomes" id="UP001461498">
    <property type="component" value="Unassembled WGS sequence"/>
</dbReference>
<organism evidence="14 15">
    <name type="scientific">Rhynocoris fuscipes</name>
    <dbReference type="NCBI Taxonomy" id="488301"/>
    <lineage>
        <taxon>Eukaryota</taxon>
        <taxon>Metazoa</taxon>
        <taxon>Ecdysozoa</taxon>
        <taxon>Arthropoda</taxon>
        <taxon>Hexapoda</taxon>
        <taxon>Insecta</taxon>
        <taxon>Pterygota</taxon>
        <taxon>Neoptera</taxon>
        <taxon>Paraneoptera</taxon>
        <taxon>Hemiptera</taxon>
        <taxon>Heteroptera</taxon>
        <taxon>Panheteroptera</taxon>
        <taxon>Cimicomorpha</taxon>
        <taxon>Reduviidae</taxon>
        <taxon>Harpactorinae</taxon>
        <taxon>Harpactorini</taxon>
        <taxon>Rhynocoris</taxon>
    </lineage>
</organism>
<evidence type="ECO:0000256" key="12">
    <source>
        <dbReference type="SAM" id="MobiDB-lite"/>
    </source>
</evidence>
<dbReference type="FunFam" id="3.40.850.10:FF:000054">
    <property type="entry name" value="Kinesin-like protein"/>
    <property type="match status" value="1"/>
</dbReference>
<dbReference type="GO" id="GO:0005874">
    <property type="term" value="C:microtubule"/>
    <property type="evidence" value="ECO:0007669"/>
    <property type="project" value="UniProtKB-KW"/>
</dbReference>
<feature type="compositionally biased region" description="Low complexity" evidence="12">
    <location>
        <begin position="654"/>
        <end position="665"/>
    </location>
</feature>
<name>A0AAW1CPK2_9HEMI</name>
<evidence type="ECO:0000313" key="14">
    <source>
        <dbReference type="EMBL" id="KAK9500446.1"/>
    </source>
</evidence>
<feature type="region of interest" description="Disordered" evidence="12">
    <location>
        <begin position="636"/>
        <end position="673"/>
    </location>
</feature>
<dbReference type="InterPro" id="IPR027417">
    <property type="entry name" value="P-loop_NTPase"/>
</dbReference>
<dbReference type="PANTHER" id="PTHR47968">
    <property type="entry name" value="CENTROMERE PROTEIN E"/>
    <property type="match status" value="1"/>
</dbReference>
<dbReference type="InterPro" id="IPR027640">
    <property type="entry name" value="Kinesin-like_fam"/>
</dbReference>
<dbReference type="InterPro" id="IPR001752">
    <property type="entry name" value="Kinesin_motor_dom"/>
</dbReference>
<dbReference type="SMART" id="SM00129">
    <property type="entry name" value="KISc"/>
    <property type="match status" value="1"/>
</dbReference>
<evidence type="ECO:0000256" key="3">
    <source>
        <dbReference type="ARBA" id="ARBA00022741"/>
    </source>
</evidence>
<gene>
    <name evidence="14" type="ORF">O3M35_001707</name>
</gene>
<keyword evidence="3 9" id="KW-0547">Nucleotide-binding</keyword>
<evidence type="ECO:0000256" key="5">
    <source>
        <dbReference type="ARBA" id="ARBA00023054"/>
    </source>
</evidence>
<keyword evidence="6 9" id="KW-0505">Motor protein</keyword>
<dbReference type="PANTHER" id="PTHR47968:SF65">
    <property type="entry name" value="KINESIN MOTOR DOMAIN-CONTAINING PROTEIN"/>
    <property type="match status" value="1"/>
</dbReference>
<dbReference type="SUPFAM" id="SSF52540">
    <property type="entry name" value="P-loop containing nucleoside triphosphate hydrolases"/>
    <property type="match status" value="1"/>
</dbReference>
<reference evidence="14 15" key="1">
    <citation type="submission" date="2022-12" db="EMBL/GenBank/DDBJ databases">
        <title>Chromosome-level genome assembly of true bugs.</title>
        <authorList>
            <person name="Ma L."/>
            <person name="Li H."/>
        </authorList>
    </citation>
    <scope>NUCLEOTIDE SEQUENCE [LARGE SCALE GENOMIC DNA]</scope>
    <source>
        <strain evidence="14">Lab_2022b</strain>
    </source>
</reference>
<keyword evidence="2 10" id="KW-0493">Microtubule</keyword>
<proteinExistence type="inferred from homology"/>
<accession>A0AAW1CPK2</accession>
<evidence type="ECO:0000256" key="11">
    <source>
        <dbReference type="SAM" id="Coils"/>
    </source>
</evidence>
<evidence type="ECO:0000256" key="9">
    <source>
        <dbReference type="PROSITE-ProRule" id="PRU00283"/>
    </source>
</evidence>
<comment type="similarity">
    <text evidence="8">Belongs to the TRAFAC class myosin-kinesin ATPase superfamily. Kinesin family. KIN-8 subfamily.</text>
</comment>
<protein>
    <recommendedName>
        <fullName evidence="10">Kinesin-like protein</fullName>
    </recommendedName>
</protein>
<evidence type="ECO:0000256" key="6">
    <source>
        <dbReference type="ARBA" id="ARBA00023175"/>
    </source>
</evidence>
<evidence type="ECO:0000313" key="15">
    <source>
        <dbReference type="Proteomes" id="UP001461498"/>
    </source>
</evidence>
<evidence type="ECO:0000256" key="7">
    <source>
        <dbReference type="ARBA" id="ARBA00023212"/>
    </source>
</evidence>
<keyword evidence="4 9" id="KW-0067">ATP-binding</keyword>
<dbReference type="GO" id="GO:0003777">
    <property type="term" value="F:microtubule motor activity"/>
    <property type="evidence" value="ECO:0007669"/>
    <property type="project" value="InterPro"/>
</dbReference>
<dbReference type="InterPro" id="IPR019821">
    <property type="entry name" value="Kinesin_motor_CS"/>
</dbReference>
<feature type="compositionally biased region" description="Polar residues" evidence="12">
    <location>
        <begin position="249"/>
        <end position="258"/>
    </location>
</feature>
<evidence type="ECO:0000256" key="4">
    <source>
        <dbReference type="ARBA" id="ARBA00022840"/>
    </source>
</evidence>
<dbReference type="GO" id="GO:0008017">
    <property type="term" value="F:microtubule binding"/>
    <property type="evidence" value="ECO:0007669"/>
    <property type="project" value="InterPro"/>
</dbReference>
<feature type="coiled-coil region" evidence="11">
    <location>
        <begin position="395"/>
        <end position="447"/>
    </location>
</feature>
<keyword evidence="7" id="KW-0206">Cytoskeleton</keyword>
<feature type="domain" description="Kinesin motor" evidence="13">
    <location>
        <begin position="43"/>
        <end position="380"/>
    </location>
</feature>
<evidence type="ECO:0000256" key="1">
    <source>
        <dbReference type="ARBA" id="ARBA00004245"/>
    </source>
</evidence>
<dbReference type="EMBL" id="JAPXFL010000010">
    <property type="protein sequence ID" value="KAK9500446.1"/>
    <property type="molecule type" value="Genomic_DNA"/>
</dbReference>
<dbReference type="AlphaFoldDB" id="A0AAW1CPK2"/>
<dbReference type="GO" id="GO:0007018">
    <property type="term" value="P:microtubule-based movement"/>
    <property type="evidence" value="ECO:0007669"/>
    <property type="project" value="InterPro"/>
</dbReference>
<evidence type="ECO:0000256" key="8">
    <source>
        <dbReference type="ARBA" id="ARBA00060769"/>
    </source>
</evidence>
<keyword evidence="7" id="KW-0963">Cytoplasm</keyword>
<comment type="caution">
    <text evidence="14">The sequence shown here is derived from an EMBL/GenBank/DDBJ whole genome shotgun (WGS) entry which is preliminary data.</text>
</comment>
<feature type="binding site" evidence="9">
    <location>
        <begin position="146"/>
        <end position="153"/>
    </location>
    <ligand>
        <name>ATP</name>
        <dbReference type="ChEBI" id="CHEBI:30616"/>
    </ligand>
</feature>
<dbReference type="Gene3D" id="3.40.850.10">
    <property type="entry name" value="Kinesin motor domain"/>
    <property type="match status" value="1"/>
</dbReference>
<feature type="region of interest" description="Disordered" evidence="12">
    <location>
        <begin position="242"/>
        <end position="261"/>
    </location>
</feature>
<dbReference type="PROSITE" id="PS00411">
    <property type="entry name" value="KINESIN_MOTOR_1"/>
    <property type="match status" value="1"/>
</dbReference>
<evidence type="ECO:0000256" key="2">
    <source>
        <dbReference type="ARBA" id="ARBA00022701"/>
    </source>
</evidence>
<dbReference type="InterPro" id="IPR036961">
    <property type="entry name" value="Kinesin_motor_dom_sf"/>
</dbReference>
<dbReference type="GO" id="GO:0005524">
    <property type="term" value="F:ATP binding"/>
    <property type="evidence" value="ECO:0007669"/>
    <property type="project" value="UniProtKB-UniRule"/>
</dbReference>
<keyword evidence="5 11" id="KW-0175">Coiled coil</keyword>
<dbReference type="Pfam" id="PF00225">
    <property type="entry name" value="Kinesin"/>
    <property type="match status" value="1"/>
</dbReference>
<sequence>MALGKRDFNTAFKSENAISSTSSKSIKLKINNQNHQKDNDKSKVKVFIRVRPFNEREQSCGCSKILNIVDKTSLVFDPKVSNEPFFYQGTVQKGRDMTKKVNKDMLFEFDQVFGEDSTNDEVYEATTKNMVPSLFDGYNCSVFAYGATGAGKTFTMLGTQTKPGITYLTIVELMRQIEASKESLNVSIGVSYLEVYNEVVKDLLHPSSPQLQLREEGGRVVVSGLKVEKIHSSEQLFSLLEEGNRNRSQHPTDSNAESSRSHAVFQVHVRMDNKGQVKIAKLSMIDLAGSERGSATGCKGTRFKEGSNINKSLLALGNCINSLADGLKHVPYRDSKLTRILKDSLGGNCLTVMIANISPSSLSFEDSYNTLKYASRAKCIKTKVTKNVVNETRSVAYYKKQVEELQEKISKLEKNVLPDTSNWDQRIREIMEQKKALHRDMLKLRSQEKLTEWRLEHKTAAQSLYDSAGDSQSLSRLNSCITQLKARVEGIRSRIDELKPRQEANHELAKKLLADIKNQGPLSIWLQEKVDFHQQQINNEEQAQCIDHMNTILRLQAKQEEKHTVAIETVMPVLNECFSLLRGHGYVTNDLDSKYEEAMKRLDGIKNVTWCDDDDEVPKNNQYLRLSLSILNPSSSSLAMEEDGKSSQSRVAIKKPSPLQPSLPKRLNLRSDSGSAAPLIKSKTFVKSKPPTQENVTSGVNRVKTPFNKVTKIKRTPLKTSTLENTLLNNKSAVRFITSLPKNRRFVFTNSTS</sequence>
<evidence type="ECO:0000256" key="10">
    <source>
        <dbReference type="RuleBase" id="RU000394"/>
    </source>
</evidence>
<comment type="subcellular location">
    <subcellularLocation>
        <location evidence="1">Cytoplasm</location>
        <location evidence="1">Cytoskeleton</location>
    </subcellularLocation>
</comment>
<keyword evidence="15" id="KW-1185">Reference proteome</keyword>